<dbReference type="EMBL" id="LR812090">
    <property type="protein sequence ID" value="CAB9495175.1"/>
    <property type="molecule type" value="Genomic_DNA"/>
</dbReference>
<protein>
    <submittedName>
        <fullName evidence="1">Uncharacterized protein</fullName>
    </submittedName>
</protein>
<sequence>MKLQKLKVLKLKSKVNLDNLAKTLVRNKYDESSHFGFLYTELEGQVLRSQYIEKKISTQEVLDPFGDSIETELVSYQYIDFELHYISQNTFLLVLLEPQRAIKSFSLNLAKITDYSVSLDTILIDIESFLDLLSINLKVERLKVERLKISSVPISNDSAASMEIVSKANALDEVALLTQGKAYVVDRVKSKSLTQLGIFLIEVSKTGGLTIDELHCKDVISLLGEYIVSNDK</sequence>
<name>A0A6T9Y721_ALTMA</name>
<evidence type="ECO:0000313" key="2">
    <source>
        <dbReference type="Proteomes" id="UP000509458"/>
    </source>
</evidence>
<dbReference type="Proteomes" id="UP000509458">
    <property type="component" value="Chromosome"/>
</dbReference>
<reference evidence="1 2" key="1">
    <citation type="submission" date="2020-06" db="EMBL/GenBank/DDBJ databases">
        <authorList>
            <person name="Duchaud E."/>
        </authorList>
    </citation>
    <scope>NUCLEOTIDE SEQUENCE [LARGE SCALE GENOMIC DNA]</scope>
    <source>
        <strain evidence="1">Alteromonas fortis</strain>
    </source>
</reference>
<accession>A0A6T9Y721</accession>
<evidence type="ECO:0000313" key="1">
    <source>
        <dbReference type="EMBL" id="CAB9495175.1"/>
    </source>
</evidence>
<gene>
    <name evidence="1" type="ORF">ALFOR1_40572</name>
</gene>
<dbReference type="RefSeq" id="WP_179984430.1">
    <property type="nucleotide sequence ID" value="NZ_LR812090.1"/>
</dbReference>
<organism evidence="1 2">
    <name type="scientific">Alteromonas macleodii</name>
    <name type="common">Pseudoalteromonas macleodii</name>
    <dbReference type="NCBI Taxonomy" id="28108"/>
    <lineage>
        <taxon>Bacteria</taxon>
        <taxon>Pseudomonadati</taxon>
        <taxon>Pseudomonadota</taxon>
        <taxon>Gammaproteobacteria</taxon>
        <taxon>Alteromonadales</taxon>
        <taxon>Alteromonadaceae</taxon>
        <taxon>Alteromonas/Salinimonas group</taxon>
        <taxon>Alteromonas</taxon>
    </lineage>
</organism>
<proteinExistence type="predicted"/>
<dbReference type="AlphaFoldDB" id="A0A6T9Y721"/>